<feature type="domain" description="DUF1559" evidence="1">
    <location>
        <begin position="44"/>
        <end position="366"/>
    </location>
</feature>
<sequence length="386" mass="41978">MTLMIRKRIHPTPQQSSPGFTLVELLVVIAIIGVLIALLLPAVQAAREAARRASCQNNLKNDALAVINYVEIEGAYPIGVAGGDPSKNSSELAIGSEEEQEQDQTYFCDRGLGWIAHILPHLEEQALHDQVWDASGLPASTQANFPPPNLLYSGAVFLSRTNGGKIVWRGGDKPLPTFKCPSSELPAMAEGHMGRWEWINNYATSDYKGSGGYGDQGIFQHRCDNATARLERMGLIDPVNGYQGGKTGLTRVRPANITDGLSNTLLIGESAYYIAQRNGNTDWPIWMGGANSDENTIFKTARDAPINCDISPKSVGNFYDGLQEGVPVYLQSGPADDDCAFSWHTGGAFFAFCDGSVHFLREDIEMQTYLDLGSRNDGNVIDDSAF</sequence>
<dbReference type="AlphaFoldDB" id="A0A5C5VFJ1"/>
<reference evidence="2 3" key="1">
    <citation type="submission" date="2019-02" db="EMBL/GenBank/DDBJ databases">
        <title>Deep-cultivation of Planctomycetes and their phenomic and genomic characterization uncovers novel biology.</title>
        <authorList>
            <person name="Wiegand S."/>
            <person name="Jogler M."/>
            <person name="Boedeker C."/>
            <person name="Pinto D."/>
            <person name="Vollmers J."/>
            <person name="Rivas-Marin E."/>
            <person name="Kohn T."/>
            <person name="Peeters S.H."/>
            <person name="Heuer A."/>
            <person name="Rast P."/>
            <person name="Oberbeckmann S."/>
            <person name="Bunk B."/>
            <person name="Jeske O."/>
            <person name="Meyerdierks A."/>
            <person name="Storesund J.E."/>
            <person name="Kallscheuer N."/>
            <person name="Luecker S."/>
            <person name="Lage O.M."/>
            <person name="Pohl T."/>
            <person name="Merkel B.J."/>
            <person name="Hornburger P."/>
            <person name="Mueller R.-W."/>
            <person name="Bruemmer F."/>
            <person name="Labrenz M."/>
            <person name="Spormann A.M."/>
            <person name="Op Den Camp H."/>
            <person name="Overmann J."/>
            <person name="Amann R."/>
            <person name="Jetten M.S.M."/>
            <person name="Mascher T."/>
            <person name="Medema M.H."/>
            <person name="Devos D.P."/>
            <person name="Kaster A.-K."/>
            <person name="Ovreas L."/>
            <person name="Rohde M."/>
            <person name="Galperin M.Y."/>
            <person name="Jogler C."/>
        </authorList>
    </citation>
    <scope>NUCLEOTIDE SEQUENCE [LARGE SCALE GENOMIC DNA]</scope>
    <source>
        <strain evidence="2 3">KOR34</strain>
    </source>
</reference>
<proteinExistence type="predicted"/>
<evidence type="ECO:0000313" key="2">
    <source>
        <dbReference type="EMBL" id="TWT36455.1"/>
    </source>
</evidence>
<organism evidence="2 3">
    <name type="scientific">Posidoniimonas corsicana</name>
    <dbReference type="NCBI Taxonomy" id="1938618"/>
    <lineage>
        <taxon>Bacteria</taxon>
        <taxon>Pseudomonadati</taxon>
        <taxon>Planctomycetota</taxon>
        <taxon>Planctomycetia</taxon>
        <taxon>Pirellulales</taxon>
        <taxon>Lacipirellulaceae</taxon>
        <taxon>Posidoniimonas</taxon>
    </lineage>
</organism>
<name>A0A5C5VFJ1_9BACT</name>
<dbReference type="Pfam" id="PF07596">
    <property type="entry name" value="SBP_bac_10"/>
    <property type="match status" value="1"/>
</dbReference>
<dbReference type="Gene3D" id="3.30.700.10">
    <property type="entry name" value="Glycoprotein, Type 4 Pilin"/>
    <property type="match status" value="1"/>
</dbReference>
<dbReference type="PANTHER" id="PTHR30093:SF2">
    <property type="entry name" value="TYPE II SECRETION SYSTEM PROTEIN H"/>
    <property type="match status" value="1"/>
</dbReference>
<dbReference type="InterPro" id="IPR011453">
    <property type="entry name" value="DUF1559"/>
</dbReference>
<protein>
    <recommendedName>
        <fullName evidence="1">DUF1559 domain-containing protein</fullName>
    </recommendedName>
</protein>
<keyword evidence="3" id="KW-1185">Reference proteome</keyword>
<evidence type="ECO:0000259" key="1">
    <source>
        <dbReference type="Pfam" id="PF07596"/>
    </source>
</evidence>
<dbReference type="InterPro" id="IPR045584">
    <property type="entry name" value="Pilin-like"/>
</dbReference>
<evidence type="ECO:0000313" key="3">
    <source>
        <dbReference type="Proteomes" id="UP000316714"/>
    </source>
</evidence>
<accession>A0A5C5VFJ1</accession>
<dbReference type="InterPro" id="IPR012902">
    <property type="entry name" value="N_methyl_site"/>
</dbReference>
<dbReference type="SUPFAM" id="SSF54523">
    <property type="entry name" value="Pili subunits"/>
    <property type="match status" value="1"/>
</dbReference>
<gene>
    <name evidence="2" type="ORF">KOR34_13610</name>
</gene>
<dbReference type="NCBIfam" id="TIGR02532">
    <property type="entry name" value="IV_pilin_GFxxxE"/>
    <property type="match status" value="1"/>
</dbReference>
<dbReference type="NCBIfam" id="TIGR04294">
    <property type="entry name" value="pre_pil_HX9DG"/>
    <property type="match status" value="1"/>
</dbReference>
<dbReference type="PANTHER" id="PTHR30093">
    <property type="entry name" value="GENERAL SECRETION PATHWAY PROTEIN G"/>
    <property type="match status" value="1"/>
</dbReference>
<dbReference type="OrthoDB" id="240776at2"/>
<dbReference type="InterPro" id="IPR027558">
    <property type="entry name" value="Pre_pil_HX9DG_C"/>
</dbReference>
<dbReference type="EMBL" id="SIHJ01000001">
    <property type="protein sequence ID" value="TWT36455.1"/>
    <property type="molecule type" value="Genomic_DNA"/>
</dbReference>
<dbReference type="Proteomes" id="UP000316714">
    <property type="component" value="Unassembled WGS sequence"/>
</dbReference>
<dbReference type="Pfam" id="PF07963">
    <property type="entry name" value="N_methyl"/>
    <property type="match status" value="1"/>
</dbReference>
<comment type="caution">
    <text evidence="2">The sequence shown here is derived from an EMBL/GenBank/DDBJ whole genome shotgun (WGS) entry which is preliminary data.</text>
</comment>